<dbReference type="RefSeq" id="WP_181675938.1">
    <property type="nucleotide sequence ID" value="NZ_JABJVM010000004.1"/>
</dbReference>
<accession>A0A7W1T574</accession>
<evidence type="ECO:0000313" key="3">
    <source>
        <dbReference type="Proteomes" id="UP000548787"/>
    </source>
</evidence>
<gene>
    <name evidence="2" type="ORF">HPK16_05105</name>
</gene>
<sequence>MGKLLKWYIWLPLAIIINVTSMYNFVLGLLGIFLFILVCVPKIVYAATQKVNMNSLQYPTSKWMDVLMAGLAVFILVVGFVADYLLRANIEVFLHNNSSFSYAELFAPYLSVAGNVVMICAAVLCVLETGKDHKRMRAI</sequence>
<keyword evidence="1" id="KW-1133">Transmembrane helix</keyword>
<protein>
    <submittedName>
        <fullName evidence="2">Uncharacterized protein</fullName>
    </submittedName>
</protein>
<reference evidence="2 3" key="2">
    <citation type="submission" date="2020-08" db="EMBL/GenBank/DDBJ databases">
        <title>Listeria ohnekaius sp. nov. and Listeria portnoyii sp. nov. isolated from non-agricultural and natural environments.</title>
        <authorList>
            <person name="Weller D."/>
            <person name="Belias A.M."/>
            <person name="Liao J."/>
            <person name="Guo S."/>
            <person name="Orsi R.H."/>
            <person name="Wiedmann M."/>
        </authorList>
    </citation>
    <scope>NUCLEOTIDE SEQUENCE [LARGE SCALE GENOMIC DNA]</scope>
    <source>
        <strain evidence="2 3">FSL W9-0585</strain>
    </source>
</reference>
<reference evidence="2 3" key="1">
    <citation type="submission" date="2020-05" db="EMBL/GenBank/DDBJ databases">
        <authorList>
            <person name="Carlin C.R."/>
        </authorList>
    </citation>
    <scope>NUCLEOTIDE SEQUENCE [LARGE SCALE GENOMIC DNA]</scope>
    <source>
        <strain evidence="2 3">FSL W9-0585</strain>
    </source>
</reference>
<proteinExistence type="predicted"/>
<organism evidence="2 3">
    <name type="scientific">Listeria rustica</name>
    <dbReference type="NCBI Taxonomy" id="2713503"/>
    <lineage>
        <taxon>Bacteria</taxon>
        <taxon>Bacillati</taxon>
        <taxon>Bacillota</taxon>
        <taxon>Bacilli</taxon>
        <taxon>Bacillales</taxon>
        <taxon>Listeriaceae</taxon>
        <taxon>Listeria</taxon>
    </lineage>
</organism>
<keyword evidence="1" id="KW-0472">Membrane</keyword>
<keyword evidence="1" id="KW-0812">Transmembrane</keyword>
<feature type="transmembrane region" description="Helical" evidence="1">
    <location>
        <begin position="106"/>
        <end position="127"/>
    </location>
</feature>
<feature type="transmembrane region" description="Helical" evidence="1">
    <location>
        <begin position="66"/>
        <end position="86"/>
    </location>
</feature>
<keyword evidence="3" id="KW-1185">Reference proteome</keyword>
<dbReference type="EMBL" id="JABJVM010000004">
    <property type="protein sequence ID" value="MBA3925717.1"/>
    <property type="molecule type" value="Genomic_DNA"/>
</dbReference>
<evidence type="ECO:0000313" key="2">
    <source>
        <dbReference type="EMBL" id="MBA3925717.1"/>
    </source>
</evidence>
<evidence type="ECO:0000256" key="1">
    <source>
        <dbReference type="SAM" id="Phobius"/>
    </source>
</evidence>
<name>A0A7W1T574_9LIST</name>
<dbReference type="Proteomes" id="UP000548787">
    <property type="component" value="Unassembled WGS sequence"/>
</dbReference>
<dbReference type="AlphaFoldDB" id="A0A7W1T574"/>
<comment type="caution">
    <text evidence="2">The sequence shown here is derived from an EMBL/GenBank/DDBJ whole genome shotgun (WGS) entry which is preliminary data.</text>
</comment>